<dbReference type="PANTHER" id="PTHR30212:SF2">
    <property type="entry name" value="PROTEIN YIIM"/>
    <property type="match status" value="1"/>
</dbReference>
<evidence type="ECO:0000259" key="2">
    <source>
        <dbReference type="PROSITE" id="PS51384"/>
    </source>
</evidence>
<dbReference type="Gene3D" id="3.40.50.80">
    <property type="entry name" value="Nucleotide-binding domain of ferredoxin-NADP reductase (FNR) module"/>
    <property type="match status" value="1"/>
</dbReference>
<dbReference type="EMBL" id="JAGHKO010000005">
    <property type="protein sequence ID" value="MBO9202835.1"/>
    <property type="molecule type" value="Genomic_DNA"/>
</dbReference>
<dbReference type="InterPro" id="IPR052353">
    <property type="entry name" value="Benzoxazolinone_Detox_Enz"/>
</dbReference>
<dbReference type="InterPro" id="IPR036010">
    <property type="entry name" value="2Fe-2S_ferredoxin-like_sf"/>
</dbReference>
<dbReference type="InterPro" id="IPR017938">
    <property type="entry name" value="Riboflavin_synthase-like_b-brl"/>
</dbReference>
<dbReference type="Pfam" id="PF03475">
    <property type="entry name" value="YiiM_3-alpha"/>
    <property type="match status" value="1"/>
</dbReference>
<dbReference type="PRINTS" id="PR00409">
    <property type="entry name" value="PHDIOXRDTASE"/>
</dbReference>
<feature type="domain" description="MOSC" evidence="1">
    <location>
        <begin position="28"/>
        <end position="163"/>
    </location>
</feature>
<dbReference type="SUPFAM" id="SSF50800">
    <property type="entry name" value="PK beta-barrel domain-like"/>
    <property type="match status" value="1"/>
</dbReference>
<dbReference type="InterPro" id="IPR001433">
    <property type="entry name" value="OxRdtase_FAD/NAD-bd"/>
</dbReference>
<dbReference type="PROSITE" id="PS51384">
    <property type="entry name" value="FAD_FR"/>
    <property type="match status" value="1"/>
</dbReference>
<protein>
    <submittedName>
        <fullName evidence="3">MOSC domain-containing protein</fullName>
    </submittedName>
</protein>
<accession>A0ABS3YY26</accession>
<organism evidence="3 4">
    <name type="scientific">Niastella soli</name>
    <dbReference type="NCBI Taxonomy" id="2821487"/>
    <lineage>
        <taxon>Bacteria</taxon>
        <taxon>Pseudomonadati</taxon>
        <taxon>Bacteroidota</taxon>
        <taxon>Chitinophagia</taxon>
        <taxon>Chitinophagales</taxon>
        <taxon>Chitinophagaceae</taxon>
        <taxon>Niastella</taxon>
    </lineage>
</organism>
<dbReference type="InterPro" id="IPR005163">
    <property type="entry name" value="Tri_helical_YiiM-like"/>
</dbReference>
<dbReference type="Gene3D" id="3.10.20.30">
    <property type="match status" value="1"/>
</dbReference>
<dbReference type="InterPro" id="IPR039261">
    <property type="entry name" value="FNR_nucleotide-bd"/>
</dbReference>
<reference evidence="3 4" key="1">
    <citation type="submission" date="2021-03" db="EMBL/GenBank/DDBJ databases">
        <title>Assistant Professor.</title>
        <authorList>
            <person name="Huq M.A."/>
        </authorList>
    </citation>
    <scope>NUCLEOTIDE SEQUENCE [LARGE SCALE GENOMIC DNA]</scope>
    <source>
        <strain evidence="3 4">MAH-29</strain>
    </source>
</reference>
<comment type="caution">
    <text evidence="3">The sequence shown here is derived from an EMBL/GenBank/DDBJ whole genome shotgun (WGS) entry which is preliminary data.</text>
</comment>
<dbReference type="SUPFAM" id="SSF63380">
    <property type="entry name" value="Riboflavin synthase domain-like"/>
    <property type="match status" value="1"/>
</dbReference>
<dbReference type="InterPro" id="IPR012675">
    <property type="entry name" value="Beta-grasp_dom_sf"/>
</dbReference>
<dbReference type="Gene3D" id="2.40.33.20">
    <property type="entry name" value="PK beta-barrel domain-like"/>
    <property type="match status" value="1"/>
</dbReference>
<dbReference type="Gene3D" id="2.40.30.10">
    <property type="entry name" value="Translation factors"/>
    <property type="match status" value="1"/>
</dbReference>
<keyword evidence="4" id="KW-1185">Reference proteome</keyword>
<evidence type="ECO:0000259" key="1">
    <source>
        <dbReference type="PROSITE" id="PS51340"/>
    </source>
</evidence>
<dbReference type="Pfam" id="PF00175">
    <property type="entry name" value="NAD_binding_1"/>
    <property type="match status" value="1"/>
</dbReference>
<dbReference type="InterPro" id="IPR017927">
    <property type="entry name" value="FAD-bd_FR_type"/>
</dbReference>
<dbReference type="Pfam" id="PF00111">
    <property type="entry name" value="Fer2"/>
    <property type="match status" value="1"/>
</dbReference>
<feature type="domain" description="FAD-binding FR-type" evidence="2">
    <location>
        <begin position="235"/>
        <end position="340"/>
    </location>
</feature>
<dbReference type="CDD" id="cd00207">
    <property type="entry name" value="fer2"/>
    <property type="match status" value="1"/>
</dbReference>
<dbReference type="InterPro" id="IPR008333">
    <property type="entry name" value="Cbr1-like_FAD-bd_dom"/>
</dbReference>
<dbReference type="Proteomes" id="UP000677244">
    <property type="component" value="Unassembled WGS sequence"/>
</dbReference>
<dbReference type="SUPFAM" id="SSF52343">
    <property type="entry name" value="Ferredoxin reductase-like, C-terminal NADP-linked domain"/>
    <property type="match status" value="1"/>
</dbReference>
<dbReference type="InterPro" id="IPR011037">
    <property type="entry name" value="Pyrv_Knase-like_insert_dom_sf"/>
</dbReference>
<dbReference type="CDD" id="cd06184">
    <property type="entry name" value="flavohem_like_fad_nad_binding"/>
    <property type="match status" value="1"/>
</dbReference>
<evidence type="ECO:0000313" key="3">
    <source>
        <dbReference type="EMBL" id="MBO9202835.1"/>
    </source>
</evidence>
<dbReference type="SUPFAM" id="SSF54292">
    <property type="entry name" value="2Fe-2S ferredoxin-like"/>
    <property type="match status" value="1"/>
</dbReference>
<dbReference type="Pfam" id="PF03473">
    <property type="entry name" value="MOSC"/>
    <property type="match status" value="1"/>
</dbReference>
<proteinExistence type="predicted"/>
<evidence type="ECO:0000313" key="4">
    <source>
        <dbReference type="Proteomes" id="UP000677244"/>
    </source>
</evidence>
<dbReference type="InterPro" id="IPR005302">
    <property type="entry name" value="MoCF_Sase_C"/>
</dbReference>
<sequence>MKVLSVNVGLSREVEFRGKLIKTSIFKKPVGGRVMVRRLNIDGDRQTDLGAHGGEHRAVFVYQAESYEYWRQHLKRPDLYYGQFGENLTVEGLADKDVCIGDRYAIGSAVFEVTQPRVTCYRVGISLGVPEMPALLVTHKRPGFYFRVIQEGEIGAGDLIQKIADGPEHMNIVEVDALLYLNNHPKDQLLKALKIPALSKGWSQSFQDLLKAEEAGVTTGNTGLSGAYGRPLAWEGYRPFIVQRSQIETADIRSFELRPGDGKPLADFLPGQHIAVRLPAGPNKTALTRMFSLCGPQGTDTYRIAVKRERVGVVSEYMHTHLLEGDLVEVSAPMGDFILSDKKGPVVLLSAGVGITPLLSMLQAIERDSPMREVWWVHSARNGASYPFLKEVEEIAAHLRNFHGIRIFSQPVSEEKPGIQYDFQGHLDLTILTNQQFPPGCNYYICGPMGYMSVITTALRSLGNADWQIKTELFGNMDIATTAGITPHLPPDNTGTGPLVNFTKSNISFNWNTRFNNILEAAETCDIQVHWSCRVGVCHRCESSLLDGKIEYDPSPLDPPAMGRVLICCSRPVTDIELDL</sequence>
<name>A0ABS3YY26_9BACT</name>
<dbReference type="Pfam" id="PF00970">
    <property type="entry name" value="FAD_binding_6"/>
    <property type="match status" value="1"/>
</dbReference>
<gene>
    <name evidence="3" type="ORF">J7I42_21275</name>
</gene>
<dbReference type="InterPro" id="IPR001041">
    <property type="entry name" value="2Fe-2S_ferredoxin-type"/>
</dbReference>
<dbReference type="RefSeq" id="WP_209140888.1">
    <property type="nucleotide sequence ID" value="NZ_JAGHKO010000005.1"/>
</dbReference>
<dbReference type="PANTHER" id="PTHR30212">
    <property type="entry name" value="PROTEIN YIIM"/>
    <property type="match status" value="1"/>
</dbReference>
<dbReference type="PROSITE" id="PS51340">
    <property type="entry name" value="MOSC"/>
    <property type="match status" value="1"/>
</dbReference>